<feature type="transmembrane region" description="Helical" evidence="8">
    <location>
        <begin position="182"/>
        <end position="204"/>
    </location>
</feature>
<feature type="transmembrane region" description="Helical" evidence="8">
    <location>
        <begin position="144"/>
        <end position="162"/>
    </location>
</feature>
<keyword evidence="3" id="KW-0813">Transport</keyword>
<feature type="transmembrane region" description="Helical" evidence="8">
    <location>
        <begin position="80"/>
        <end position="100"/>
    </location>
</feature>
<dbReference type="STRING" id="571932.SAMN05421743_12836"/>
<evidence type="ECO:0000256" key="7">
    <source>
        <dbReference type="ARBA" id="ARBA00023136"/>
    </source>
</evidence>
<feature type="transmembrane region" description="Helical" evidence="8">
    <location>
        <begin position="120"/>
        <end position="137"/>
    </location>
</feature>
<keyword evidence="6 8" id="KW-1133">Transmembrane helix</keyword>
<dbReference type="PANTHER" id="PTHR34975:SF2">
    <property type="entry name" value="SPORE GERMINATION PROTEIN A2"/>
    <property type="match status" value="1"/>
</dbReference>
<dbReference type="PANTHER" id="PTHR34975">
    <property type="entry name" value="SPORE GERMINATION PROTEIN A2"/>
    <property type="match status" value="1"/>
</dbReference>
<dbReference type="EMBL" id="FNQR01000028">
    <property type="protein sequence ID" value="SEB20648.1"/>
    <property type="molecule type" value="Genomic_DNA"/>
</dbReference>
<keyword evidence="7 8" id="KW-0472">Membrane</keyword>
<name>A0A1H4HHY9_9BACI</name>
<dbReference type="Proteomes" id="UP000198584">
    <property type="component" value="Unassembled WGS sequence"/>
</dbReference>
<accession>A0A1H4HHY9</accession>
<keyword evidence="10" id="KW-1185">Reference proteome</keyword>
<protein>
    <submittedName>
        <fullName evidence="9">Spore germination protein KB</fullName>
    </submittedName>
</protein>
<evidence type="ECO:0000256" key="5">
    <source>
        <dbReference type="ARBA" id="ARBA00022692"/>
    </source>
</evidence>
<feature type="transmembrane region" description="Helical" evidence="8">
    <location>
        <begin position="306"/>
        <end position="328"/>
    </location>
</feature>
<evidence type="ECO:0000313" key="10">
    <source>
        <dbReference type="Proteomes" id="UP000198584"/>
    </source>
</evidence>
<evidence type="ECO:0000256" key="3">
    <source>
        <dbReference type="ARBA" id="ARBA00022448"/>
    </source>
</evidence>
<feature type="transmembrane region" description="Helical" evidence="8">
    <location>
        <begin position="12"/>
        <end position="33"/>
    </location>
</feature>
<dbReference type="NCBIfam" id="TIGR00912">
    <property type="entry name" value="2A0309"/>
    <property type="match status" value="1"/>
</dbReference>
<reference evidence="9 10" key="1">
    <citation type="submission" date="2016-10" db="EMBL/GenBank/DDBJ databases">
        <authorList>
            <person name="de Groot N.N."/>
        </authorList>
    </citation>
    <scope>NUCLEOTIDE SEQUENCE [LARGE SCALE GENOMIC DNA]</scope>
    <source>
        <strain evidence="9 10">CCM7597</strain>
    </source>
</reference>
<evidence type="ECO:0000256" key="1">
    <source>
        <dbReference type="ARBA" id="ARBA00004141"/>
    </source>
</evidence>
<dbReference type="RefSeq" id="WP_176791787.1">
    <property type="nucleotide sequence ID" value="NZ_FNQR01000028.1"/>
</dbReference>
<dbReference type="Gene3D" id="1.20.1740.10">
    <property type="entry name" value="Amino acid/polyamine transporter I"/>
    <property type="match status" value="1"/>
</dbReference>
<evidence type="ECO:0000256" key="2">
    <source>
        <dbReference type="ARBA" id="ARBA00007998"/>
    </source>
</evidence>
<dbReference type="Pfam" id="PF03845">
    <property type="entry name" value="Spore_permease"/>
    <property type="match status" value="1"/>
</dbReference>
<proteinExistence type="inferred from homology"/>
<feature type="transmembrane region" description="Helical" evidence="8">
    <location>
        <begin position="216"/>
        <end position="239"/>
    </location>
</feature>
<gene>
    <name evidence="9" type="ORF">SAMN05421743_12836</name>
</gene>
<dbReference type="GO" id="GO:0009847">
    <property type="term" value="P:spore germination"/>
    <property type="evidence" value="ECO:0007669"/>
    <property type="project" value="InterPro"/>
</dbReference>
<dbReference type="InterPro" id="IPR004761">
    <property type="entry name" value="Spore_GerAB"/>
</dbReference>
<feature type="transmembrane region" description="Helical" evidence="8">
    <location>
        <begin position="269"/>
        <end position="294"/>
    </location>
</feature>
<dbReference type="AlphaFoldDB" id="A0A1H4HHY9"/>
<feature type="transmembrane region" description="Helical" evidence="8">
    <location>
        <begin position="340"/>
        <end position="356"/>
    </location>
</feature>
<evidence type="ECO:0000256" key="8">
    <source>
        <dbReference type="SAM" id="Phobius"/>
    </source>
</evidence>
<sequence>MDNNTISPRQFMYLVILFLIGSSILIVPTPLAATAQQDGWISSIVGMSTGVLFVLLYHKLGVALGDRNFIQGSIHVFGNWIGRVIAFFHLSFIYILASLVLRNIGDFMTTQIMIDTPLQFTHILFMIVVILAARLGIEVVGRSAEMFITWIMLLLFFLFFFLTPQLEPNNIQPIFSSYPKSMIGASLTVINTPILEMVVLLMLYPNVKEKAKARHAWLWGLLIGGGLLSLITFFCILVLGSDLTALNSYPIYELASKINIAGFLEGIEIIVAIVWMLTIFFKLVILYYAAALGISQFLNLDDYRPLLLPLGMGLVVLSIIVYPDVAYFETFVKNVLPYKLMHGFLLPLLLLIGALIKKKRHPYKGTSKVK</sequence>
<comment type="similarity">
    <text evidence="2">Belongs to the amino acid-polyamine-organocation (APC) superfamily. Spore germination protein (SGP) (TC 2.A.3.9) family.</text>
</comment>
<keyword evidence="4" id="KW-0309">Germination</keyword>
<feature type="transmembrane region" description="Helical" evidence="8">
    <location>
        <begin position="39"/>
        <end position="60"/>
    </location>
</feature>
<comment type="subcellular location">
    <subcellularLocation>
        <location evidence="1">Membrane</location>
        <topology evidence="1">Multi-pass membrane protein</topology>
    </subcellularLocation>
</comment>
<evidence type="ECO:0000313" key="9">
    <source>
        <dbReference type="EMBL" id="SEB20648.1"/>
    </source>
</evidence>
<evidence type="ECO:0000256" key="4">
    <source>
        <dbReference type="ARBA" id="ARBA00022544"/>
    </source>
</evidence>
<keyword evidence="5 8" id="KW-0812">Transmembrane</keyword>
<organism evidence="9 10">
    <name type="scientific">Thalassobacillus cyri</name>
    <dbReference type="NCBI Taxonomy" id="571932"/>
    <lineage>
        <taxon>Bacteria</taxon>
        <taxon>Bacillati</taxon>
        <taxon>Bacillota</taxon>
        <taxon>Bacilli</taxon>
        <taxon>Bacillales</taxon>
        <taxon>Bacillaceae</taxon>
        <taxon>Thalassobacillus</taxon>
    </lineage>
</organism>
<dbReference type="GO" id="GO:0016020">
    <property type="term" value="C:membrane"/>
    <property type="evidence" value="ECO:0007669"/>
    <property type="project" value="UniProtKB-SubCell"/>
</dbReference>
<evidence type="ECO:0000256" key="6">
    <source>
        <dbReference type="ARBA" id="ARBA00022989"/>
    </source>
</evidence>